<feature type="region of interest" description="Disordered" evidence="1">
    <location>
        <begin position="777"/>
        <end position="878"/>
    </location>
</feature>
<feature type="compositionally biased region" description="Polar residues" evidence="1">
    <location>
        <begin position="740"/>
        <end position="752"/>
    </location>
</feature>
<feature type="region of interest" description="Disordered" evidence="1">
    <location>
        <begin position="725"/>
        <end position="752"/>
    </location>
</feature>
<evidence type="ECO:0000313" key="4">
    <source>
        <dbReference type="Proteomes" id="UP001497383"/>
    </source>
</evidence>
<dbReference type="InterPro" id="IPR012965">
    <property type="entry name" value="Msb1/Mug8_dom"/>
</dbReference>
<evidence type="ECO:0000313" key="3">
    <source>
        <dbReference type="EMBL" id="CAK9438843.1"/>
    </source>
</evidence>
<accession>A0ABP0ZL17</accession>
<feature type="compositionally biased region" description="Polar residues" evidence="1">
    <location>
        <begin position="812"/>
        <end position="843"/>
    </location>
</feature>
<organism evidence="3 4">
    <name type="scientific">Lodderomyces beijingensis</name>
    <dbReference type="NCBI Taxonomy" id="1775926"/>
    <lineage>
        <taxon>Eukaryota</taxon>
        <taxon>Fungi</taxon>
        <taxon>Dikarya</taxon>
        <taxon>Ascomycota</taxon>
        <taxon>Saccharomycotina</taxon>
        <taxon>Pichiomycetes</taxon>
        <taxon>Debaryomycetaceae</taxon>
        <taxon>Candida/Lodderomyces clade</taxon>
        <taxon>Lodderomyces</taxon>
    </lineage>
</organism>
<reference evidence="3 4" key="1">
    <citation type="submission" date="2024-03" db="EMBL/GenBank/DDBJ databases">
        <authorList>
            <person name="Brejova B."/>
        </authorList>
    </citation>
    <scope>NUCLEOTIDE SEQUENCE [LARGE SCALE GENOMIC DNA]</scope>
    <source>
        <strain evidence="3 4">CBS 14171</strain>
    </source>
</reference>
<dbReference type="Proteomes" id="UP001497383">
    <property type="component" value="Chromosome 3"/>
</dbReference>
<feature type="compositionally biased region" description="Polar residues" evidence="1">
    <location>
        <begin position="515"/>
        <end position="524"/>
    </location>
</feature>
<name>A0ABP0ZL17_9ASCO</name>
<evidence type="ECO:0000259" key="2">
    <source>
        <dbReference type="Pfam" id="PF08101"/>
    </source>
</evidence>
<sequence>MDKPLPRIVDGIQLPSLPFYDPSRATKATAAAITLPPIPPVPTSSSLGSASASASTSATTLTSLPGSVHPDQFTRSNVQTVIHLITQELKTNGTKTPHIFLPFRSKVSDSKLSKFLSLIAPQGIILQDSNSIAKICSESDEFTLISCLKYFWSRLPNNEIIGIDVYNEFKKRESERKFPKNAFLTIMPKCLKSQAHASIVHDFLDLILSLISNSQFNHLNGRKISMMASFWAFNTRSTTSSKEADFMEGIENWKSYSMALFHLVLSFLRSMLPEKNSEALQLPKSLQSILVATQYPPVEKENYRSITIPCLSVSTNKPSSNAYDLLGKVRKNLSFDKNDISKENYTILKNVFSKRTTNDIIDTFTEESKRVLARITAEQSTNEYGLRPGWAKPGRGKQEDLPLVSTVSIKNVTIQDFYVWTWLASLASDQPESVKSAFGRSIVMEASVLGFQKWVVVTEKMMDKRVYNKLSESQYMQTKLALTKTYKDLPLPPLPNEKNQSEEEEQQQRQDEDPSNISQITSSRSGDVIAVYEEMGSSIADDSSYIYPTSVTTEDVRKLESDMGKKLSLQYAKVIEDNQDNDHENHFGARGVPTRKAPPAGHHQSRGSQYSSKRGSSGDETFSRTNTVASSREELDFSAFDGKNVDSGPTIQQMGDFDQDKQRRKEEKKAKKHAEAAQLAAAQAAGFPYAVVPLNDNNDNNMVPPPSMQTIPYGNDTRVPHLDSPDTLKRMSNPVDVNVPSDSTKNLPLTSPVPTFMSPMTQYQDQSMFGFVASPTDSTRWTGHHRNSAHQYSSRTSYASMGSRESYVYHNPSASPERNRLSLPNSSQQGQHPLLNSNEGLNSRSEDAFASPPQKRSSAPSGQTSQPMSMHSQIPHPMMYQYNNPNQYMPTQQPMPMNFNPGEMTHQYYPQYSPTPQHGAAHFHPSPTPQHGATHYQFSRNHPHNMTPTKNGHDGPALNVAPIGVKHDKNKPTNKANLRQALINGDFGI</sequence>
<feature type="region of interest" description="Disordered" evidence="1">
    <location>
        <begin position="577"/>
        <end position="674"/>
    </location>
</feature>
<feature type="domain" description="Meiotically up-regulated protein Msb1/Mug8" evidence="2">
    <location>
        <begin position="72"/>
        <end position="459"/>
    </location>
</feature>
<proteinExistence type="predicted"/>
<feature type="compositionally biased region" description="Polar residues" evidence="1">
    <location>
        <begin position="606"/>
        <end position="630"/>
    </location>
</feature>
<feature type="region of interest" description="Disordered" evidence="1">
    <location>
        <begin position="487"/>
        <end position="524"/>
    </location>
</feature>
<feature type="compositionally biased region" description="Polar residues" evidence="1">
    <location>
        <begin position="789"/>
        <end position="800"/>
    </location>
</feature>
<dbReference type="RefSeq" id="XP_066830005.1">
    <property type="nucleotide sequence ID" value="XM_066973136.1"/>
</dbReference>
<dbReference type="InterPro" id="IPR037508">
    <property type="entry name" value="Msb1/Mug8"/>
</dbReference>
<dbReference type="GeneID" id="92208263"/>
<keyword evidence="4" id="KW-1185">Reference proteome</keyword>
<protein>
    <recommendedName>
        <fullName evidence="2">Meiotically up-regulated protein Msb1/Mug8 domain-containing protein</fullName>
    </recommendedName>
</protein>
<dbReference type="PANTHER" id="PTHR28093:SF1">
    <property type="entry name" value="MORPHOGENESIS-RELATED PROTEIN MSB1"/>
    <property type="match status" value="1"/>
</dbReference>
<feature type="compositionally biased region" description="Basic and acidic residues" evidence="1">
    <location>
        <begin position="658"/>
        <end position="674"/>
    </location>
</feature>
<feature type="compositionally biased region" description="Basic and acidic residues" evidence="1">
    <location>
        <begin position="577"/>
        <end position="587"/>
    </location>
</feature>
<gene>
    <name evidence="3" type="ORF">LODBEIA_P30670</name>
</gene>
<dbReference type="CDD" id="cd04401">
    <property type="entry name" value="RhoGAP_fMSB1"/>
    <property type="match status" value="1"/>
</dbReference>
<dbReference type="PANTHER" id="PTHR28093">
    <property type="entry name" value="MORPHOGENESIS-RELATED PROTEIN MSB1"/>
    <property type="match status" value="1"/>
</dbReference>
<dbReference type="EMBL" id="OZ022407">
    <property type="protein sequence ID" value="CAK9438843.1"/>
    <property type="molecule type" value="Genomic_DNA"/>
</dbReference>
<dbReference type="Pfam" id="PF08101">
    <property type="entry name" value="Msb1-Mug8_dom"/>
    <property type="match status" value="1"/>
</dbReference>
<feature type="compositionally biased region" description="Polar residues" evidence="1">
    <location>
        <begin position="854"/>
        <end position="872"/>
    </location>
</feature>
<evidence type="ECO:0000256" key="1">
    <source>
        <dbReference type="SAM" id="MobiDB-lite"/>
    </source>
</evidence>